<evidence type="ECO:0000256" key="2">
    <source>
        <dbReference type="SAM" id="SignalP"/>
    </source>
</evidence>
<comment type="caution">
    <text evidence="4">The sequence shown here is derived from an EMBL/GenBank/DDBJ whole genome shotgun (WGS) entry which is preliminary data.</text>
</comment>
<dbReference type="SMART" id="SM00257">
    <property type="entry name" value="LysM"/>
    <property type="match status" value="1"/>
</dbReference>
<feature type="chain" id="PRO_5012863794" evidence="2">
    <location>
        <begin position="21"/>
        <end position="372"/>
    </location>
</feature>
<dbReference type="PANTHER" id="PTHR21666">
    <property type="entry name" value="PEPTIDASE-RELATED"/>
    <property type="match status" value="1"/>
</dbReference>
<dbReference type="Pfam" id="PF01476">
    <property type="entry name" value="LysM"/>
    <property type="match status" value="1"/>
</dbReference>
<dbReference type="InterPro" id="IPR011055">
    <property type="entry name" value="Dup_hybrid_motif"/>
</dbReference>
<dbReference type="STRING" id="28117.BHV66_02320"/>
<keyword evidence="2" id="KW-0732">Signal</keyword>
<dbReference type="InterPro" id="IPR018392">
    <property type="entry name" value="LysM"/>
</dbReference>
<reference evidence="4 5" key="1">
    <citation type="journal article" date="2016" name="Nat. Biotechnol.">
        <title>Measurement of bacterial replication rates in microbial communities.</title>
        <authorList>
            <person name="Brown C.T."/>
            <person name="Olm M.R."/>
            <person name="Thomas B.C."/>
            <person name="Banfield J.F."/>
        </authorList>
    </citation>
    <scope>NUCLEOTIDE SEQUENCE [LARGE SCALE GENOMIC DNA]</scope>
    <source>
        <strain evidence="4">CAG:67_53_122</strain>
    </source>
</reference>
<evidence type="ECO:0000256" key="1">
    <source>
        <dbReference type="SAM" id="Coils"/>
    </source>
</evidence>
<dbReference type="SUPFAM" id="SSF51261">
    <property type="entry name" value="Duplicated hybrid motif"/>
    <property type="match status" value="1"/>
</dbReference>
<accession>A0A1Q6FBC3</accession>
<dbReference type="AlphaFoldDB" id="A0A1Q6FBC3"/>
<evidence type="ECO:0000313" key="4">
    <source>
        <dbReference type="EMBL" id="OKY96184.1"/>
    </source>
</evidence>
<dbReference type="PANTHER" id="PTHR21666:SF270">
    <property type="entry name" value="MUREIN HYDROLASE ACTIVATOR ENVC"/>
    <property type="match status" value="1"/>
</dbReference>
<dbReference type="GO" id="GO:0004222">
    <property type="term" value="F:metalloendopeptidase activity"/>
    <property type="evidence" value="ECO:0007669"/>
    <property type="project" value="TreeGrafter"/>
</dbReference>
<dbReference type="Pfam" id="PF01551">
    <property type="entry name" value="Peptidase_M23"/>
    <property type="match status" value="1"/>
</dbReference>
<feature type="signal peptide" evidence="2">
    <location>
        <begin position="1"/>
        <end position="20"/>
    </location>
</feature>
<sequence length="372" mass="42106">MKNRHIIAAALLLLTTTTAAQDRHTETTPDTGENLQTTPNAEQLRQQIETLQRQLDLLEKGRDTLAVKKPALLSDPVEPIANMNGIIPLDTLQTINEAVKIVIYNDNSWKYVRDREFVKDSSIYTKYWDTGTLFPYKEYPLSEMPASLAIDLVDSLKCYHYPHKGSIRSKYGIRHRRRHQGVDIPIKTGDPVYATFDGRVRISEYNRGGYGNLIIVRHDNGLETYYGHLSERLVQSGEWVEAGQIIGLGGSTGRSTGPHLHFETRYYGQAFDPERLIDFESGILRRQTFLLKKSFFDIRSNAGQDFDDEAEVEKADKKEAAERAAVTYHTIKSGDTLGALARRYGTTVSKLCSLNGIKSTTILRLGRKLRVR</sequence>
<dbReference type="PROSITE" id="PS51782">
    <property type="entry name" value="LYSM"/>
    <property type="match status" value="1"/>
</dbReference>
<protein>
    <submittedName>
        <fullName evidence="4">Metalloendopeptidase</fullName>
    </submittedName>
</protein>
<gene>
    <name evidence="4" type="ORF">BHV66_02320</name>
</gene>
<feature type="coiled-coil region" evidence="1">
    <location>
        <begin position="41"/>
        <end position="68"/>
    </location>
</feature>
<dbReference type="SUPFAM" id="SSF54106">
    <property type="entry name" value="LysM domain"/>
    <property type="match status" value="1"/>
</dbReference>
<feature type="domain" description="LysM" evidence="3">
    <location>
        <begin position="327"/>
        <end position="371"/>
    </location>
</feature>
<dbReference type="RefSeq" id="WP_278338998.1">
    <property type="nucleotide sequence ID" value="NZ_BAAFLA010000002.1"/>
</dbReference>
<keyword evidence="1" id="KW-0175">Coiled coil</keyword>
<dbReference type="CDD" id="cd12797">
    <property type="entry name" value="M23_peptidase"/>
    <property type="match status" value="1"/>
</dbReference>
<dbReference type="InterPro" id="IPR036779">
    <property type="entry name" value="LysM_dom_sf"/>
</dbReference>
<name>A0A1Q6FBC3_9BACT</name>
<dbReference type="InterPro" id="IPR016047">
    <property type="entry name" value="M23ase_b-sheet_dom"/>
</dbReference>
<dbReference type="CDD" id="cd00118">
    <property type="entry name" value="LysM"/>
    <property type="match status" value="1"/>
</dbReference>
<proteinExistence type="predicted"/>
<organism evidence="4 5">
    <name type="scientific">Alistipes putredinis</name>
    <dbReference type="NCBI Taxonomy" id="28117"/>
    <lineage>
        <taxon>Bacteria</taxon>
        <taxon>Pseudomonadati</taxon>
        <taxon>Bacteroidota</taxon>
        <taxon>Bacteroidia</taxon>
        <taxon>Bacteroidales</taxon>
        <taxon>Rikenellaceae</taxon>
        <taxon>Alistipes</taxon>
    </lineage>
</organism>
<dbReference type="EMBL" id="MNQH01000002">
    <property type="protein sequence ID" value="OKY96184.1"/>
    <property type="molecule type" value="Genomic_DNA"/>
</dbReference>
<dbReference type="InterPro" id="IPR050570">
    <property type="entry name" value="Cell_wall_metabolism_enzyme"/>
</dbReference>
<evidence type="ECO:0000313" key="5">
    <source>
        <dbReference type="Proteomes" id="UP000187417"/>
    </source>
</evidence>
<dbReference type="Gene3D" id="2.70.70.10">
    <property type="entry name" value="Glucose Permease (Domain IIA)"/>
    <property type="match status" value="1"/>
</dbReference>
<dbReference type="Proteomes" id="UP000187417">
    <property type="component" value="Unassembled WGS sequence"/>
</dbReference>
<evidence type="ECO:0000259" key="3">
    <source>
        <dbReference type="PROSITE" id="PS51782"/>
    </source>
</evidence>
<dbReference type="Gene3D" id="3.10.350.10">
    <property type="entry name" value="LysM domain"/>
    <property type="match status" value="1"/>
</dbReference>